<dbReference type="OMA" id="QMIESCH"/>
<proteinExistence type="predicted"/>
<sequence length="191" mass="21668">MVPLKPPGPLIFEGNVSENWKCWLQRFNIFVCASGLSQKPDKFKASALLHIAGDKPKMLNVEHVISLIILLKLVALNKTKTKILAYSGHKINSCGRATLACQYKEKYKLIDFEILDQNVPSVLGLSTCVELNLLKRIHTVQQLKETVLQGWPRERSTVPLGARPYWCYRDEISVYDDILFKGDRVIIPSSM</sequence>
<reference evidence="1" key="3">
    <citation type="submission" date="2025-09" db="UniProtKB">
        <authorList>
            <consortium name="Ensembl"/>
        </authorList>
    </citation>
    <scope>IDENTIFICATION</scope>
</reference>
<dbReference type="InParanoid" id="H3AAN9"/>
<organism evidence="1 2">
    <name type="scientific">Latimeria chalumnae</name>
    <name type="common">Coelacanth</name>
    <dbReference type="NCBI Taxonomy" id="7897"/>
    <lineage>
        <taxon>Eukaryota</taxon>
        <taxon>Metazoa</taxon>
        <taxon>Chordata</taxon>
        <taxon>Craniata</taxon>
        <taxon>Vertebrata</taxon>
        <taxon>Euteleostomi</taxon>
        <taxon>Coelacanthiformes</taxon>
        <taxon>Coelacanthidae</taxon>
        <taxon>Latimeria</taxon>
    </lineage>
</organism>
<evidence type="ECO:0000313" key="2">
    <source>
        <dbReference type="Proteomes" id="UP000008672"/>
    </source>
</evidence>
<dbReference type="Ensembl" id="ENSLACT00000006764.1">
    <property type="protein sequence ID" value="ENSLACP00000006710.1"/>
    <property type="gene ID" value="ENSLACG00000005951.1"/>
</dbReference>
<accession>H3AAN9</accession>
<protein>
    <submittedName>
        <fullName evidence="1">Uncharacterized protein</fullName>
    </submittedName>
</protein>
<reference evidence="2" key="1">
    <citation type="submission" date="2011-08" db="EMBL/GenBank/DDBJ databases">
        <title>The draft genome of Latimeria chalumnae.</title>
        <authorList>
            <person name="Di Palma F."/>
            <person name="Alfoldi J."/>
            <person name="Johnson J."/>
            <person name="Berlin A."/>
            <person name="Gnerre S."/>
            <person name="Jaffe D."/>
            <person name="MacCallum I."/>
            <person name="Young S."/>
            <person name="Walker B.J."/>
            <person name="Lander E."/>
            <person name="Lindblad-Toh K."/>
        </authorList>
    </citation>
    <scope>NUCLEOTIDE SEQUENCE [LARGE SCALE GENOMIC DNA]</scope>
    <source>
        <strain evidence="2">Wild caught</strain>
    </source>
</reference>
<name>H3AAN9_LATCH</name>
<evidence type="ECO:0000313" key="1">
    <source>
        <dbReference type="Ensembl" id="ENSLACP00000006710.1"/>
    </source>
</evidence>
<reference evidence="1" key="2">
    <citation type="submission" date="2025-08" db="UniProtKB">
        <authorList>
            <consortium name="Ensembl"/>
        </authorList>
    </citation>
    <scope>IDENTIFICATION</scope>
</reference>
<dbReference type="AlphaFoldDB" id="H3AAN9"/>
<dbReference type="EMBL" id="AFYH01229104">
    <property type="status" value="NOT_ANNOTATED_CDS"/>
    <property type="molecule type" value="Genomic_DNA"/>
</dbReference>
<keyword evidence="2" id="KW-1185">Reference proteome</keyword>
<dbReference type="Proteomes" id="UP000008672">
    <property type="component" value="Unassembled WGS sequence"/>
</dbReference>
<dbReference type="HOGENOM" id="CLU_1424538_0_0_1"/>